<dbReference type="InterPro" id="IPR007421">
    <property type="entry name" value="Schlafen_AlbA_2_dom"/>
</dbReference>
<dbReference type="Proteomes" id="UP001160301">
    <property type="component" value="Unassembled WGS sequence"/>
</dbReference>
<dbReference type="PANTHER" id="PTHR39639">
    <property type="entry name" value="CHROMOSOME 16, WHOLE GENOME SHOTGUN SEQUENCE"/>
    <property type="match status" value="1"/>
</dbReference>
<evidence type="ECO:0000313" key="4">
    <source>
        <dbReference type="Proteomes" id="UP001160301"/>
    </source>
</evidence>
<reference evidence="3 4" key="1">
    <citation type="submission" date="2023-04" db="EMBL/GenBank/DDBJ databases">
        <title>The genome sequence of Polyangium sorediatum DSM14670.</title>
        <authorList>
            <person name="Zhang X."/>
        </authorList>
    </citation>
    <scope>NUCLEOTIDE SEQUENCE [LARGE SCALE GENOMIC DNA]</scope>
    <source>
        <strain evidence="3 4">DSM 14670</strain>
    </source>
</reference>
<comment type="caution">
    <text evidence="3">The sequence shown here is derived from an EMBL/GenBank/DDBJ whole genome shotgun (WGS) entry which is preliminary data.</text>
</comment>
<evidence type="ECO:0000313" key="3">
    <source>
        <dbReference type="EMBL" id="MDI1430244.1"/>
    </source>
</evidence>
<keyword evidence="4" id="KW-1185">Reference proteome</keyword>
<dbReference type="Pfam" id="PF03235">
    <property type="entry name" value="GmrSD_N"/>
    <property type="match status" value="1"/>
</dbReference>
<dbReference type="InterPro" id="IPR004919">
    <property type="entry name" value="GmrSD_N"/>
</dbReference>
<evidence type="ECO:0000259" key="1">
    <source>
        <dbReference type="Pfam" id="PF03235"/>
    </source>
</evidence>
<accession>A0ABT6NPK3</accession>
<organism evidence="3 4">
    <name type="scientific">Polyangium sorediatum</name>
    <dbReference type="NCBI Taxonomy" id="889274"/>
    <lineage>
        <taxon>Bacteria</taxon>
        <taxon>Pseudomonadati</taxon>
        <taxon>Myxococcota</taxon>
        <taxon>Polyangia</taxon>
        <taxon>Polyangiales</taxon>
        <taxon>Polyangiaceae</taxon>
        <taxon>Polyangium</taxon>
    </lineage>
</organism>
<dbReference type="Pfam" id="PF04326">
    <property type="entry name" value="SLFN_AlbA_2"/>
    <property type="match status" value="1"/>
</dbReference>
<feature type="domain" description="GmrSD restriction endonucleases N-terminal" evidence="1">
    <location>
        <begin position="14"/>
        <end position="170"/>
    </location>
</feature>
<dbReference type="PANTHER" id="PTHR39639:SF1">
    <property type="entry name" value="DUF262 DOMAIN-CONTAINING PROTEIN"/>
    <property type="match status" value="1"/>
</dbReference>
<dbReference type="EMBL" id="JARZHI010000007">
    <property type="protein sequence ID" value="MDI1430244.1"/>
    <property type="molecule type" value="Genomic_DNA"/>
</dbReference>
<protein>
    <submittedName>
        <fullName evidence="3">DUF262 domain-containing protein</fullName>
    </submittedName>
</protein>
<evidence type="ECO:0000259" key="2">
    <source>
        <dbReference type="Pfam" id="PF04326"/>
    </source>
</evidence>
<dbReference type="InterPro" id="IPR038461">
    <property type="entry name" value="Schlafen_AlbA_2_dom_sf"/>
</dbReference>
<gene>
    <name evidence="3" type="ORF">QHF89_12085</name>
</gene>
<sequence>MSVTPRGMSVQEAYREYRDGNFRVNRRYQRKLVWTLNEKRKLIDSLLHGYPIPLFLFAVSGRPNGKRAYEIVDGMQRLNAIFDFIENSYDLNGRYFDVDQLSRAKQLAAQNVFDVKATAGNILHAKECADLLDYQLAVTEFPGANEESVNDIFGRINAFGRHLSDQERRQAGVGTMFATTVRELAAQLRGDESMEVLDLASMPKISIDVDGDHESYGIAANDTFWCKQGILRKSQLRESEDEQLIADLLVSILDEQAFAFSGKNLDIIYDPESSESKRLNDLLASYGTERVKSEVAATISIIKSCIESIDPEPNALRRVVHPTSNTNPIKTAFYAVFMAFFDLCVRRKKAPANSKAILRSLHDLQSKLHVSAGAVRSEPRQQNVDLTRGLIQKHFEPAQPPIISRGAGTIIRFENAIRRSKVETSTFECKQGLLALDDKRKPAPGLLEKIVETVCAIANTAVIGPDGFTGALFVGVADKDADVRRIENLDGVQAHRVGSRYCVGVDRELVHLGIDMEAYKRRIVSHISSSNLSQPLKTAVLSNVDCITYKGLSVICIWIPTQRAVSAVDDVVYVREDSNNKKVEGLTQTQAVMSLFR</sequence>
<name>A0ABT6NPK3_9BACT</name>
<feature type="domain" description="Schlafen AlbA-2" evidence="2">
    <location>
        <begin position="423"/>
        <end position="583"/>
    </location>
</feature>
<dbReference type="Gene3D" id="3.30.950.30">
    <property type="entry name" value="Schlafen, AAA domain"/>
    <property type="match status" value="1"/>
</dbReference>
<proteinExistence type="predicted"/>